<accession>A0A3P6T7L8</accession>
<proteinExistence type="predicted"/>
<dbReference type="EMBL" id="UYRV01029844">
    <property type="protein sequence ID" value="VDK84056.1"/>
    <property type="molecule type" value="Genomic_DNA"/>
</dbReference>
<reference evidence="1 2" key="1">
    <citation type="submission" date="2018-11" db="EMBL/GenBank/DDBJ databases">
        <authorList>
            <consortium name="Pathogen Informatics"/>
        </authorList>
    </citation>
    <scope>NUCLEOTIDE SEQUENCE [LARGE SCALE GENOMIC DNA]</scope>
</reference>
<protein>
    <submittedName>
        <fullName evidence="1">Uncharacterized protein</fullName>
    </submittedName>
</protein>
<name>A0A3P6T7L8_CYLGO</name>
<evidence type="ECO:0000313" key="2">
    <source>
        <dbReference type="Proteomes" id="UP000271889"/>
    </source>
</evidence>
<dbReference type="Proteomes" id="UP000271889">
    <property type="component" value="Unassembled WGS sequence"/>
</dbReference>
<dbReference type="AlphaFoldDB" id="A0A3P6T7L8"/>
<gene>
    <name evidence="1" type="ORF">CGOC_LOCUS8223</name>
</gene>
<sequence>MERMILENAERQTSYRSRAKECKELPISAGDSLQGKVWCRSPPGFGWTGAENRLDDQLMCGIDNRNPNTQAHTNTVTLHTNSIQCGSYCSRKKRVLHHCSGVEMPKMGSGGEEGSEQLKLLLASLHGLREVEALQEFGGSETIAELPPRFEAAGCRWLAMSVLYLVSMWYIQGQSLPVRINMRILCILCMVLGEGDYRGSCFARFPPEFNDFWTQNLHDF</sequence>
<evidence type="ECO:0000313" key="1">
    <source>
        <dbReference type="EMBL" id="VDK84056.1"/>
    </source>
</evidence>
<keyword evidence="2" id="KW-1185">Reference proteome</keyword>
<organism evidence="1 2">
    <name type="scientific">Cylicostephanus goldi</name>
    <name type="common">Nematode worm</name>
    <dbReference type="NCBI Taxonomy" id="71465"/>
    <lineage>
        <taxon>Eukaryota</taxon>
        <taxon>Metazoa</taxon>
        <taxon>Ecdysozoa</taxon>
        <taxon>Nematoda</taxon>
        <taxon>Chromadorea</taxon>
        <taxon>Rhabditida</taxon>
        <taxon>Rhabditina</taxon>
        <taxon>Rhabditomorpha</taxon>
        <taxon>Strongyloidea</taxon>
        <taxon>Strongylidae</taxon>
        <taxon>Cylicostephanus</taxon>
    </lineage>
</organism>